<dbReference type="KEGG" id="spph:KFK14_07565"/>
<evidence type="ECO:0000313" key="4">
    <source>
        <dbReference type="Proteomes" id="UP000681425"/>
    </source>
</evidence>
<sequence length="681" mass="73340">MVSISIAVDIGGTFTDVVLINGNTSFVEKTLTTPDDLLEGFFRGITGVLTKAGLAPADVNDRIVHATTTVTNALIERRGAKSAMLFTDGFADTLRIRREDRFDIYDTQIEAPEPIIDQTFTIDERVYADGTNGKAPSEAEINALAATLAEHRVQSIGICFMHSYINPTNERFVAERLKKLLPELEISLSSEVSPQIREYVRASTTAVNAYAVPVTKPYLDELERKLTEEGFRPEPLMVLSSGGLVAVETAARFPVRMIESGPAAGALATAFFAKSLNAPEILGFDMGGTTAKVCLIQNYEPLVAAEFEVDRAYQLKEGSGFPVNVPTVDLIEIGAGGGSIAHINDMGLLKVGPRSAGASPGPACYARGGTNATVTDAAVHLGLLDPNNFLGGEMKLDARAAANALAVVGEKLGIGSVEVARGVYDIVCEAMAGAVRTHAAERGVDYRGVPLLAFGGSGPVYACQVADLLNSSKVIYPPLASVFSAFGALVTPVRFDLTQSALMRLEDMDWPMVHELLGHIEAESRKALNVACVQDGDVELKFSADMRYYGQHYEVPVTFPERPSPATPLRELFEAELRRRHSVCQPQLDVEIVNWRIAASGPASAAPAFSHAGERLAEEKIRPVHAWGSHDVKVVQRRSLDVETRIKGPLLIEERETTLVICPGWTVRAGPLGCVVAERED</sequence>
<protein>
    <submittedName>
        <fullName evidence="3">Hydantoinase/oxoprolinase family protein</fullName>
    </submittedName>
</protein>
<dbReference type="InterPro" id="IPR045079">
    <property type="entry name" value="Oxoprolinase-like"/>
</dbReference>
<reference evidence="3" key="1">
    <citation type="submission" date="2021-04" db="EMBL/GenBank/DDBJ databases">
        <title>Isolation of p-tert-butylphenol degrading bacteria Sphingobium phenoxybenzoativorans Tas13 from active sludge.</title>
        <authorList>
            <person name="Li Y."/>
        </authorList>
    </citation>
    <scope>NUCLEOTIDE SEQUENCE</scope>
    <source>
        <strain evidence="3">Tas13</strain>
    </source>
</reference>
<gene>
    <name evidence="3" type="ORF">KFK14_07565</name>
</gene>
<dbReference type="Pfam" id="PF01968">
    <property type="entry name" value="Hydantoinase_A"/>
    <property type="match status" value="1"/>
</dbReference>
<dbReference type="InterPro" id="IPR043129">
    <property type="entry name" value="ATPase_NBD"/>
</dbReference>
<dbReference type="InterPro" id="IPR008040">
    <property type="entry name" value="Hydant_A_N"/>
</dbReference>
<dbReference type="Pfam" id="PF05378">
    <property type="entry name" value="Hydant_A_N"/>
    <property type="match status" value="1"/>
</dbReference>
<dbReference type="RefSeq" id="WP_212610450.1">
    <property type="nucleotide sequence ID" value="NZ_CP073910.1"/>
</dbReference>
<evidence type="ECO:0000313" key="3">
    <source>
        <dbReference type="EMBL" id="QUT07257.1"/>
    </source>
</evidence>
<dbReference type="GO" id="GO:0005829">
    <property type="term" value="C:cytosol"/>
    <property type="evidence" value="ECO:0007669"/>
    <property type="project" value="TreeGrafter"/>
</dbReference>
<proteinExistence type="predicted"/>
<feature type="domain" description="Hydantoinase/oxoprolinase N-terminal" evidence="2">
    <location>
        <begin position="6"/>
        <end position="180"/>
    </location>
</feature>
<dbReference type="SUPFAM" id="SSF53067">
    <property type="entry name" value="Actin-like ATPase domain"/>
    <property type="match status" value="1"/>
</dbReference>
<evidence type="ECO:0000259" key="1">
    <source>
        <dbReference type="Pfam" id="PF01968"/>
    </source>
</evidence>
<dbReference type="InterPro" id="IPR002821">
    <property type="entry name" value="Hydantoinase_A"/>
</dbReference>
<dbReference type="EMBL" id="CP073910">
    <property type="protein sequence ID" value="QUT07257.1"/>
    <property type="molecule type" value="Genomic_DNA"/>
</dbReference>
<dbReference type="PANTHER" id="PTHR11365:SF23">
    <property type="entry name" value="HYPOTHETICAL 5-OXOPROLINASE (EUROFUNG)-RELATED"/>
    <property type="match status" value="1"/>
</dbReference>
<dbReference type="Proteomes" id="UP000681425">
    <property type="component" value="Chromosome"/>
</dbReference>
<dbReference type="GO" id="GO:0017168">
    <property type="term" value="F:5-oxoprolinase (ATP-hydrolyzing) activity"/>
    <property type="evidence" value="ECO:0007669"/>
    <property type="project" value="TreeGrafter"/>
</dbReference>
<dbReference type="GO" id="GO:0006749">
    <property type="term" value="P:glutathione metabolic process"/>
    <property type="evidence" value="ECO:0007669"/>
    <property type="project" value="TreeGrafter"/>
</dbReference>
<name>A0A975Q384_9SPHN</name>
<dbReference type="AlphaFoldDB" id="A0A975Q384"/>
<accession>A0A975Q384</accession>
<keyword evidence="4" id="KW-1185">Reference proteome</keyword>
<organism evidence="3 4">
    <name type="scientific">Sphingobium phenoxybenzoativorans</name>
    <dbReference type="NCBI Taxonomy" id="1592790"/>
    <lineage>
        <taxon>Bacteria</taxon>
        <taxon>Pseudomonadati</taxon>
        <taxon>Pseudomonadota</taxon>
        <taxon>Alphaproteobacteria</taxon>
        <taxon>Sphingomonadales</taxon>
        <taxon>Sphingomonadaceae</taxon>
        <taxon>Sphingobium</taxon>
    </lineage>
</organism>
<dbReference type="PANTHER" id="PTHR11365">
    <property type="entry name" value="5-OXOPROLINASE RELATED"/>
    <property type="match status" value="1"/>
</dbReference>
<feature type="domain" description="Hydantoinase A/oxoprolinase" evidence="1">
    <location>
        <begin position="201"/>
        <end position="494"/>
    </location>
</feature>
<evidence type="ECO:0000259" key="2">
    <source>
        <dbReference type="Pfam" id="PF05378"/>
    </source>
</evidence>